<dbReference type="PANTHER" id="PTHR15742">
    <property type="entry name" value="GIRDIN"/>
    <property type="match status" value="1"/>
</dbReference>
<gene>
    <name evidence="2" type="ORF">chiPu_0024931</name>
</gene>
<dbReference type="EMBL" id="BEZZ01049051">
    <property type="protein sequence ID" value="GCC40533.1"/>
    <property type="molecule type" value="Genomic_DNA"/>
</dbReference>
<protein>
    <submittedName>
        <fullName evidence="2">Uncharacterized protein</fullName>
    </submittedName>
</protein>
<sequence>VAKDVSVRLHHELETVEEKRVTVEDENESLRQRLIEVEISKQTLQNELDRIKEVSLGS</sequence>
<dbReference type="PANTHER" id="PTHR15742:SF5">
    <property type="entry name" value="GIRDIN"/>
    <property type="match status" value="1"/>
</dbReference>
<name>A0A401TD02_CHIPU</name>
<evidence type="ECO:0000256" key="1">
    <source>
        <dbReference type="SAM" id="Coils"/>
    </source>
</evidence>
<reference evidence="2 3" key="1">
    <citation type="journal article" date="2018" name="Nat. Ecol. Evol.">
        <title>Shark genomes provide insights into elasmobranch evolution and the origin of vertebrates.</title>
        <authorList>
            <person name="Hara Y"/>
            <person name="Yamaguchi K"/>
            <person name="Onimaru K"/>
            <person name="Kadota M"/>
            <person name="Koyanagi M"/>
            <person name="Keeley SD"/>
            <person name="Tatsumi K"/>
            <person name="Tanaka K"/>
            <person name="Motone F"/>
            <person name="Kageyama Y"/>
            <person name="Nozu R"/>
            <person name="Adachi N"/>
            <person name="Nishimura O"/>
            <person name="Nakagawa R"/>
            <person name="Tanegashima C"/>
            <person name="Kiyatake I"/>
            <person name="Matsumoto R"/>
            <person name="Murakumo K"/>
            <person name="Nishida K"/>
            <person name="Terakita A"/>
            <person name="Kuratani S"/>
            <person name="Sato K"/>
            <person name="Hyodo S Kuraku.S."/>
        </authorList>
    </citation>
    <scope>NUCLEOTIDE SEQUENCE [LARGE SCALE GENOMIC DNA]</scope>
</reference>
<feature type="non-terminal residue" evidence="2">
    <location>
        <position position="1"/>
    </location>
</feature>
<dbReference type="OrthoDB" id="10036174at2759"/>
<dbReference type="InterPro" id="IPR049885">
    <property type="entry name" value="MTCL1-3"/>
</dbReference>
<dbReference type="Proteomes" id="UP000287033">
    <property type="component" value="Unassembled WGS sequence"/>
</dbReference>
<feature type="coiled-coil region" evidence="1">
    <location>
        <begin position="13"/>
        <end position="54"/>
    </location>
</feature>
<proteinExistence type="predicted"/>
<organism evidence="2 3">
    <name type="scientific">Chiloscyllium punctatum</name>
    <name type="common">Brownbanded bambooshark</name>
    <name type="synonym">Hemiscyllium punctatum</name>
    <dbReference type="NCBI Taxonomy" id="137246"/>
    <lineage>
        <taxon>Eukaryota</taxon>
        <taxon>Metazoa</taxon>
        <taxon>Chordata</taxon>
        <taxon>Craniata</taxon>
        <taxon>Vertebrata</taxon>
        <taxon>Chondrichthyes</taxon>
        <taxon>Elasmobranchii</taxon>
        <taxon>Galeomorphii</taxon>
        <taxon>Galeoidea</taxon>
        <taxon>Orectolobiformes</taxon>
        <taxon>Hemiscylliidae</taxon>
        <taxon>Chiloscyllium</taxon>
    </lineage>
</organism>
<dbReference type="STRING" id="137246.A0A401TD02"/>
<keyword evidence="1" id="KW-0175">Coiled coil</keyword>
<comment type="caution">
    <text evidence="2">The sequence shown here is derived from an EMBL/GenBank/DDBJ whole genome shotgun (WGS) entry which is preliminary data.</text>
</comment>
<evidence type="ECO:0000313" key="3">
    <source>
        <dbReference type="Proteomes" id="UP000287033"/>
    </source>
</evidence>
<evidence type="ECO:0000313" key="2">
    <source>
        <dbReference type="EMBL" id="GCC40533.1"/>
    </source>
</evidence>
<dbReference type="AlphaFoldDB" id="A0A401TD02"/>
<keyword evidence="3" id="KW-1185">Reference proteome</keyword>
<accession>A0A401TD02</accession>